<protein>
    <submittedName>
        <fullName evidence="2">Uncharacterized protein</fullName>
    </submittedName>
</protein>
<reference evidence="3" key="1">
    <citation type="submission" date="2015-11" db="EMBL/GenBank/DDBJ databases">
        <authorList>
            <person name="Varghese N."/>
        </authorList>
    </citation>
    <scope>NUCLEOTIDE SEQUENCE [LARGE SCALE GENOMIC DNA]</scope>
    <source>
        <strain evidence="3">DSM 45899</strain>
    </source>
</reference>
<keyword evidence="3" id="KW-1185">Reference proteome</keyword>
<organism evidence="2 3">
    <name type="scientific">Parafrankia irregularis</name>
    <dbReference type="NCBI Taxonomy" id="795642"/>
    <lineage>
        <taxon>Bacteria</taxon>
        <taxon>Bacillati</taxon>
        <taxon>Actinomycetota</taxon>
        <taxon>Actinomycetes</taxon>
        <taxon>Frankiales</taxon>
        <taxon>Frankiaceae</taxon>
        <taxon>Parafrankia</taxon>
    </lineage>
</organism>
<evidence type="ECO:0000256" key="1">
    <source>
        <dbReference type="SAM" id="MobiDB-lite"/>
    </source>
</evidence>
<evidence type="ECO:0000313" key="2">
    <source>
        <dbReference type="EMBL" id="CUU61112.1"/>
    </source>
</evidence>
<name>A0A0S4R264_9ACTN</name>
<dbReference type="AlphaFoldDB" id="A0A0S4R264"/>
<accession>A0A0S4R264</accession>
<evidence type="ECO:0000313" key="3">
    <source>
        <dbReference type="Proteomes" id="UP000198802"/>
    </source>
</evidence>
<gene>
    <name evidence="2" type="ORF">Ga0074812_1572</name>
</gene>
<proteinExistence type="predicted"/>
<dbReference type="EMBL" id="FAOZ01000057">
    <property type="protein sequence ID" value="CUU61112.1"/>
    <property type="molecule type" value="Genomic_DNA"/>
</dbReference>
<dbReference type="RefSeq" id="WP_091287043.1">
    <property type="nucleotide sequence ID" value="NZ_FAOZ01000057.1"/>
</dbReference>
<dbReference type="Proteomes" id="UP000198802">
    <property type="component" value="Unassembled WGS sequence"/>
</dbReference>
<feature type="region of interest" description="Disordered" evidence="1">
    <location>
        <begin position="1"/>
        <end position="32"/>
    </location>
</feature>
<sequence length="71" mass="7932">MPRLFGRDPSKEKVTVKLDPGSPRPEWTMNSDRIRPGRCPDCDDFGSIGFVFGDTAGRVPCTHRHHRSGGH</sequence>
<feature type="compositionally biased region" description="Basic and acidic residues" evidence="1">
    <location>
        <begin position="1"/>
        <end position="16"/>
    </location>
</feature>